<comment type="caution">
    <text evidence="1">The sequence shown here is derived from an EMBL/GenBank/DDBJ whole genome shotgun (WGS) entry which is preliminary data.</text>
</comment>
<gene>
    <name evidence="1" type="ORF">LCGC14_1507430</name>
</gene>
<proteinExistence type="predicted"/>
<sequence length="326" mass="37444">MIKVKDKKNIKEAVDINKVVKDLQGNFGGSNEEQMAGVQLLKGLATSDEKIANDFMKKLDTVITKISKEVLGGKKEEVSESIILKNDIRIGDQILEKGDRIIITKKNKKQEAINLNVFQKHQFSIAKKTLKMSDVGASIMGGMTKDEAEKFLYSIGYTQNQIDRLKENKKQEAVPVERNTKVVDKVIEYLYARHYSDTRTAKQAKAWLQKKLGRKFNSLLMKFGNPDAGNFDVVFNKWNIYMGTLREKKESMTGSSTHLEKLLKDLFRSFGLKVKWTVDSIEIEMPSENWYWDEFSQSGKLEEFNSIVRQFNVDYDIVDDTIIVFI</sequence>
<accession>A0A0F9LHT8</accession>
<reference evidence="1" key="1">
    <citation type="journal article" date="2015" name="Nature">
        <title>Complex archaea that bridge the gap between prokaryotes and eukaryotes.</title>
        <authorList>
            <person name="Spang A."/>
            <person name="Saw J.H."/>
            <person name="Jorgensen S.L."/>
            <person name="Zaremba-Niedzwiedzka K."/>
            <person name="Martijn J."/>
            <person name="Lind A.E."/>
            <person name="van Eijk R."/>
            <person name="Schleper C."/>
            <person name="Guy L."/>
            <person name="Ettema T.J."/>
        </authorList>
    </citation>
    <scope>NUCLEOTIDE SEQUENCE</scope>
</reference>
<dbReference type="AlphaFoldDB" id="A0A0F9LHT8"/>
<name>A0A0F9LHT8_9ZZZZ</name>
<protein>
    <submittedName>
        <fullName evidence="1">Uncharacterized protein</fullName>
    </submittedName>
</protein>
<organism evidence="1">
    <name type="scientific">marine sediment metagenome</name>
    <dbReference type="NCBI Taxonomy" id="412755"/>
    <lineage>
        <taxon>unclassified sequences</taxon>
        <taxon>metagenomes</taxon>
        <taxon>ecological metagenomes</taxon>
    </lineage>
</organism>
<evidence type="ECO:0000313" key="1">
    <source>
        <dbReference type="EMBL" id="KKM63840.1"/>
    </source>
</evidence>
<dbReference type="EMBL" id="LAZR01011021">
    <property type="protein sequence ID" value="KKM63840.1"/>
    <property type="molecule type" value="Genomic_DNA"/>
</dbReference>